<dbReference type="KEGG" id="sdyn:Mal52_50390"/>
<organism evidence="1 2">
    <name type="scientific">Symmachiella dynata</name>
    <dbReference type="NCBI Taxonomy" id="2527995"/>
    <lineage>
        <taxon>Bacteria</taxon>
        <taxon>Pseudomonadati</taxon>
        <taxon>Planctomycetota</taxon>
        <taxon>Planctomycetia</taxon>
        <taxon>Planctomycetales</taxon>
        <taxon>Planctomycetaceae</taxon>
        <taxon>Symmachiella</taxon>
    </lineage>
</organism>
<dbReference type="AlphaFoldDB" id="A0A517ZVM0"/>
<name>A0A517ZVM0_9PLAN</name>
<keyword evidence="2" id="KW-1185">Reference proteome</keyword>
<accession>A0A517ZVM0</accession>
<protein>
    <submittedName>
        <fullName evidence="1">Uncharacterized protein</fullName>
    </submittedName>
</protein>
<dbReference type="Proteomes" id="UP000319383">
    <property type="component" value="Chromosome"/>
</dbReference>
<reference evidence="1 2" key="1">
    <citation type="submission" date="2019-02" db="EMBL/GenBank/DDBJ databases">
        <title>Deep-cultivation of Planctomycetes and their phenomic and genomic characterization uncovers novel biology.</title>
        <authorList>
            <person name="Wiegand S."/>
            <person name="Jogler M."/>
            <person name="Boedeker C."/>
            <person name="Pinto D."/>
            <person name="Vollmers J."/>
            <person name="Rivas-Marin E."/>
            <person name="Kohn T."/>
            <person name="Peeters S.H."/>
            <person name="Heuer A."/>
            <person name="Rast P."/>
            <person name="Oberbeckmann S."/>
            <person name="Bunk B."/>
            <person name="Jeske O."/>
            <person name="Meyerdierks A."/>
            <person name="Storesund J.E."/>
            <person name="Kallscheuer N."/>
            <person name="Luecker S."/>
            <person name="Lage O.M."/>
            <person name="Pohl T."/>
            <person name="Merkel B.J."/>
            <person name="Hornburger P."/>
            <person name="Mueller R.-W."/>
            <person name="Bruemmer F."/>
            <person name="Labrenz M."/>
            <person name="Spormann A.M."/>
            <person name="Op den Camp H."/>
            <person name="Overmann J."/>
            <person name="Amann R."/>
            <person name="Jetten M.S.M."/>
            <person name="Mascher T."/>
            <person name="Medema M.H."/>
            <person name="Devos D.P."/>
            <person name="Kaster A.-K."/>
            <person name="Ovreas L."/>
            <person name="Rohde M."/>
            <person name="Galperin M.Y."/>
            <person name="Jogler C."/>
        </authorList>
    </citation>
    <scope>NUCLEOTIDE SEQUENCE [LARGE SCALE GENOMIC DNA]</scope>
    <source>
        <strain evidence="1 2">Mal52</strain>
    </source>
</reference>
<evidence type="ECO:0000313" key="1">
    <source>
        <dbReference type="EMBL" id="QDU46518.1"/>
    </source>
</evidence>
<sequence>MRKFIGEFVLVCLILQMVILVQLDTRTSDTKSGAGAITTAPAPRYVQRSIAPAAASSWEGNETLTDASFSEAELQSHTRVAGELSLQKVSLPATVPAP</sequence>
<proteinExistence type="predicted"/>
<dbReference type="EMBL" id="CP036276">
    <property type="protein sequence ID" value="QDU46518.1"/>
    <property type="molecule type" value="Genomic_DNA"/>
</dbReference>
<dbReference type="RefSeq" id="WP_145379021.1">
    <property type="nucleotide sequence ID" value="NZ_CP036276.1"/>
</dbReference>
<gene>
    <name evidence="1" type="ORF">Mal52_50390</name>
</gene>
<evidence type="ECO:0000313" key="2">
    <source>
        <dbReference type="Proteomes" id="UP000319383"/>
    </source>
</evidence>